<keyword evidence="4 6" id="KW-1133">Transmembrane helix</keyword>
<evidence type="ECO:0000256" key="4">
    <source>
        <dbReference type="ARBA" id="ARBA00022989"/>
    </source>
</evidence>
<feature type="transmembrane region" description="Helical" evidence="6">
    <location>
        <begin position="129"/>
        <end position="151"/>
    </location>
</feature>
<evidence type="ECO:0000256" key="6">
    <source>
        <dbReference type="SAM" id="Phobius"/>
    </source>
</evidence>
<evidence type="ECO:0000256" key="5">
    <source>
        <dbReference type="ARBA" id="ARBA00023136"/>
    </source>
</evidence>
<accession>A0A363NXM8</accession>
<organism evidence="8 9">
    <name type="scientific">Sphingobacterium athyrii</name>
    <dbReference type="NCBI Taxonomy" id="2152717"/>
    <lineage>
        <taxon>Bacteria</taxon>
        <taxon>Pseudomonadati</taxon>
        <taxon>Bacteroidota</taxon>
        <taxon>Sphingobacteriia</taxon>
        <taxon>Sphingobacteriales</taxon>
        <taxon>Sphingobacteriaceae</taxon>
        <taxon>Sphingobacterium</taxon>
    </lineage>
</organism>
<feature type="transmembrane region" description="Helical" evidence="6">
    <location>
        <begin position="12"/>
        <end position="32"/>
    </location>
</feature>
<name>A0A363NXM8_9SPHI</name>
<feature type="transmembrane region" description="Helical" evidence="6">
    <location>
        <begin position="163"/>
        <end position="182"/>
    </location>
</feature>
<feature type="domain" description="EamA" evidence="7">
    <location>
        <begin position="16"/>
        <end position="146"/>
    </location>
</feature>
<feature type="transmembrane region" description="Helical" evidence="6">
    <location>
        <begin position="203"/>
        <end position="220"/>
    </location>
</feature>
<comment type="similarity">
    <text evidence="2">Belongs to the EamA transporter family.</text>
</comment>
<feature type="transmembrane region" description="Helical" evidence="6">
    <location>
        <begin position="270"/>
        <end position="286"/>
    </location>
</feature>
<dbReference type="SUPFAM" id="SSF103481">
    <property type="entry name" value="Multidrug resistance efflux transporter EmrE"/>
    <property type="match status" value="2"/>
</dbReference>
<dbReference type="AlphaFoldDB" id="A0A363NXM8"/>
<dbReference type="InterPro" id="IPR050638">
    <property type="entry name" value="AA-Vitamin_Transporters"/>
</dbReference>
<dbReference type="EMBL" id="QCXX01000001">
    <property type="protein sequence ID" value="PUV25468.1"/>
    <property type="molecule type" value="Genomic_DNA"/>
</dbReference>
<protein>
    <submittedName>
        <fullName evidence="8">EamA family transporter</fullName>
    </submittedName>
</protein>
<sequence>MLQGHKKAASPLMVVVAYFIIYVVWGSTFFFIEKALHSFPPFILGSFRFVTASAILMSYCAIKGYKLFNKRSILEAAFVGFLLLFVDMAGVIWAEQYVSGGVAAIIAAAAAIWFILLDKPKWKENFSSMTTVAGVVLGFIGVVMLFAEQIMASNDNANGKLKIIALCILVLGSIAWTVGSLASKYFKKSEAQEKEDLHVMVKTAWQMVTAGVLFNITALFTGEYASFELSSVAPVDWFNLGYLITFGSILAFSSYIWLLQVRPAMEVSTYAYVNPIIALILSHFFTSHAVTSLQIVGLAVILFSVLLMNWKAYRTKLSAKNKNKKILQGNTLDTLAKNNDRQTPIDDLPEAELVH</sequence>
<feature type="transmembrane region" description="Helical" evidence="6">
    <location>
        <begin position="73"/>
        <end position="94"/>
    </location>
</feature>
<evidence type="ECO:0000256" key="2">
    <source>
        <dbReference type="ARBA" id="ARBA00007362"/>
    </source>
</evidence>
<proteinExistence type="inferred from homology"/>
<dbReference type="Pfam" id="PF00892">
    <property type="entry name" value="EamA"/>
    <property type="match status" value="2"/>
</dbReference>
<dbReference type="OrthoDB" id="9812547at2"/>
<dbReference type="PANTHER" id="PTHR32322:SF2">
    <property type="entry name" value="EAMA DOMAIN-CONTAINING PROTEIN"/>
    <property type="match status" value="1"/>
</dbReference>
<reference evidence="8 9" key="1">
    <citation type="submission" date="2018-04" db="EMBL/GenBank/DDBJ databases">
        <title>Sphingobacterium sp. M46 Genome.</title>
        <authorList>
            <person name="Cheng J."/>
            <person name="Li Y."/>
        </authorList>
    </citation>
    <scope>NUCLEOTIDE SEQUENCE [LARGE SCALE GENOMIC DNA]</scope>
    <source>
        <strain evidence="8 9">M46</strain>
    </source>
</reference>
<feature type="transmembrane region" description="Helical" evidence="6">
    <location>
        <begin position="240"/>
        <end position="258"/>
    </location>
</feature>
<evidence type="ECO:0000256" key="3">
    <source>
        <dbReference type="ARBA" id="ARBA00022692"/>
    </source>
</evidence>
<comment type="caution">
    <text evidence="8">The sequence shown here is derived from an EMBL/GenBank/DDBJ whole genome shotgun (WGS) entry which is preliminary data.</text>
</comment>
<evidence type="ECO:0000259" key="7">
    <source>
        <dbReference type="Pfam" id="PF00892"/>
    </source>
</evidence>
<evidence type="ECO:0000313" key="9">
    <source>
        <dbReference type="Proteomes" id="UP000250831"/>
    </source>
</evidence>
<comment type="subcellular location">
    <subcellularLocation>
        <location evidence="1">Membrane</location>
        <topology evidence="1">Multi-pass membrane protein</topology>
    </subcellularLocation>
</comment>
<gene>
    <name evidence="8" type="ORF">DCO56_00260</name>
</gene>
<evidence type="ECO:0000313" key="8">
    <source>
        <dbReference type="EMBL" id="PUV25468.1"/>
    </source>
</evidence>
<dbReference type="InterPro" id="IPR037185">
    <property type="entry name" value="EmrE-like"/>
</dbReference>
<keyword evidence="5 6" id="KW-0472">Membrane</keyword>
<evidence type="ECO:0000256" key="1">
    <source>
        <dbReference type="ARBA" id="ARBA00004141"/>
    </source>
</evidence>
<keyword evidence="9" id="KW-1185">Reference proteome</keyword>
<feature type="transmembrane region" description="Helical" evidence="6">
    <location>
        <begin position="38"/>
        <end position="61"/>
    </location>
</feature>
<dbReference type="RefSeq" id="WP_108631792.1">
    <property type="nucleotide sequence ID" value="NZ_QCXX01000001.1"/>
</dbReference>
<dbReference type="PANTHER" id="PTHR32322">
    <property type="entry name" value="INNER MEMBRANE TRANSPORTER"/>
    <property type="match status" value="1"/>
</dbReference>
<feature type="transmembrane region" description="Helical" evidence="6">
    <location>
        <begin position="100"/>
        <end position="117"/>
    </location>
</feature>
<dbReference type="Proteomes" id="UP000250831">
    <property type="component" value="Unassembled WGS sequence"/>
</dbReference>
<feature type="domain" description="EamA" evidence="7">
    <location>
        <begin position="164"/>
        <end position="309"/>
    </location>
</feature>
<keyword evidence="3 6" id="KW-0812">Transmembrane</keyword>
<feature type="transmembrane region" description="Helical" evidence="6">
    <location>
        <begin position="292"/>
        <end position="310"/>
    </location>
</feature>
<dbReference type="InterPro" id="IPR000620">
    <property type="entry name" value="EamA_dom"/>
</dbReference>
<dbReference type="GO" id="GO:0016020">
    <property type="term" value="C:membrane"/>
    <property type="evidence" value="ECO:0007669"/>
    <property type="project" value="UniProtKB-SubCell"/>
</dbReference>